<dbReference type="PRINTS" id="PR00633">
    <property type="entry name" value="RCCNDNSATION"/>
</dbReference>
<dbReference type="Pfam" id="PF25390">
    <property type="entry name" value="WD40_RLD"/>
    <property type="match status" value="1"/>
</dbReference>
<evidence type="ECO:0000256" key="2">
    <source>
        <dbReference type="PROSITE-ProRule" id="PRU00235"/>
    </source>
</evidence>
<reference evidence="4 5" key="1">
    <citation type="submission" date="2019-04" db="EMBL/GenBank/DDBJ databases">
        <title>Comparative genomics and transcriptomics to analyze fruiting body development in filamentous ascomycetes.</title>
        <authorList>
            <consortium name="DOE Joint Genome Institute"/>
            <person name="Lutkenhaus R."/>
            <person name="Traeger S."/>
            <person name="Breuer J."/>
            <person name="Kuo A."/>
            <person name="Lipzen A."/>
            <person name="Pangilinan J."/>
            <person name="Dilworth D."/>
            <person name="Sandor L."/>
            <person name="Poggeler S."/>
            <person name="Barry K."/>
            <person name="Grigoriev I.V."/>
            <person name="Nowrousian M."/>
        </authorList>
    </citation>
    <scope>NUCLEOTIDE SEQUENCE [LARGE SCALE GENOMIC DNA]</scope>
    <source>
        <strain evidence="4 5">CBS 389.68</strain>
    </source>
</reference>
<dbReference type="PROSITE" id="PS50012">
    <property type="entry name" value="RCC1_3"/>
    <property type="match status" value="4"/>
</dbReference>
<dbReference type="Proteomes" id="UP000298138">
    <property type="component" value="Unassembled WGS sequence"/>
</dbReference>
<evidence type="ECO:0000313" key="5">
    <source>
        <dbReference type="Proteomes" id="UP000298138"/>
    </source>
</evidence>
<sequence>MLLAIGSNGRGQLSLGHDEDTYIPSPCVVPDNFPTTAPKAIVAGGNHTLVLFPDGRLFAVGSNEFGQCGIAGDDSSKLFMSFQEVKLPDDDGGSGWNHVAAGWEVSTLVSASGKVYSCGRGTRGELGLGPERHVSHQLAQIKGLPELQVVSVSSGMAHNVIVYQTGEVIGWGVGRKGQLGSPSTKMVWIPQPVKVGIKAAKVICGREFSFLITADGEKHEVLGGEKYGISVSSPPQGSLLGWKDLGASWGGINVLLSDGTIMAWGRNDKGQLPPTDLRGVERMAIGSEHGVALTRLHDDEASRAVAWGWGEHGNCGRNEEEGGDVIGEVFVVDIRRAGRLEMVGAGCATSWFWVQE</sequence>
<keyword evidence="5" id="KW-1185">Reference proteome</keyword>
<accession>A0A4S2N708</accession>
<dbReference type="PANTHER" id="PTHR22870:SF466">
    <property type="entry name" value="ANKYRIN REPEAT-CONTAINING PROTEIN"/>
    <property type="match status" value="1"/>
</dbReference>
<dbReference type="AlphaFoldDB" id="A0A4S2N708"/>
<dbReference type="STRING" id="341454.A0A4S2N708"/>
<protein>
    <submittedName>
        <fullName evidence="4">RCC1/BLIP-II</fullName>
    </submittedName>
</protein>
<dbReference type="InterPro" id="IPR058923">
    <property type="entry name" value="RCC1-like_dom"/>
</dbReference>
<dbReference type="InterPro" id="IPR009091">
    <property type="entry name" value="RCC1/BLIP-II"/>
</dbReference>
<evidence type="ECO:0000256" key="1">
    <source>
        <dbReference type="ARBA" id="ARBA00022737"/>
    </source>
</evidence>
<feature type="repeat" description="RCC1" evidence="2">
    <location>
        <begin position="1"/>
        <end position="54"/>
    </location>
</feature>
<gene>
    <name evidence="4" type="ORF">EX30DRAFT_12251</name>
</gene>
<dbReference type="InterPro" id="IPR051210">
    <property type="entry name" value="Ub_ligase/GEF_domain"/>
</dbReference>
<feature type="repeat" description="RCC1" evidence="2">
    <location>
        <begin position="259"/>
        <end position="296"/>
    </location>
</feature>
<dbReference type="InParanoid" id="A0A4S2N708"/>
<dbReference type="OrthoDB" id="5370059at2759"/>
<dbReference type="EMBL" id="ML220112">
    <property type="protein sequence ID" value="TGZ84904.1"/>
    <property type="molecule type" value="Genomic_DNA"/>
</dbReference>
<name>A0A4S2N708_9PEZI</name>
<dbReference type="InterPro" id="IPR000408">
    <property type="entry name" value="Reg_chr_condens"/>
</dbReference>
<evidence type="ECO:0000313" key="4">
    <source>
        <dbReference type="EMBL" id="TGZ84904.1"/>
    </source>
</evidence>
<dbReference type="SUPFAM" id="SSF50985">
    <property type="entry name" value="RCC1/BLIP-II"/>
    <property type="match status" value="1"/>
</dbReference>
<dbReference type="Gene3D" id="2.130.10.30">
    <property type="entry name" value="Regulator of chromosome condensation 1/beta-lactamase-inhibitor protein II"/>
    <property type="match status" value="2"/>
</dbReference>
<dbReference type="PANTHER" id="PTHR22870">
    <property type="entry name" value="REGULATOR OF CHROMOSOME CONDENSATION"/>
    <property type="match status" value="1"/>
</dbReference>
<proteinExistence type="predicted"/>
<dbReference type="FunCoup" id="A0A4S2N708">
    <property type="interactions" value="93"/>
</dbReference>
<evidence type="ECO:0000259" key="3">
    <source>
        <dbReference type="Pfam" id="PF25390"/>
    </source>
</evidence>
<feature type="repeat" description="RCC1" evidence="2">
    <location>
        <begin position="113"/>
        <end position="165"/>
    </location>
</feature>
<keyword evidence="1" id="KW-0677">Repeat</keyword>
<feature type="repeat" description="RCC1" evidence="2">
    <location>
        <begin position="166"/>
        <end position="215"/>
    </location>
</feature>
<feature type="domain" description="RCC1-like" evidence="3">
    <location>
        <begin position="2"/>
        <end position="350"/>
    </location>
</feature>
<organism evidence="4 5">
    <name type="scientific">Ascodesmis nigricans</name>
    <dbReference type="NCBI Taxonomy" id="341454"/>
    <lineage>
        <taxon>Eukaryota</taxon>
        <taxon>Fungi</taxon>
        <taxon>Dikarya</taxon>
        <taxon>Ascomycota</taxon>
        <taxon>Pezizomycotina</taxon>
        <taxon>Pezizomycetes</taxon>
        <taxon>Pezizales</taxon>
        <taxon>Ascodesmidaceae</taxon>
        <taxon>Ascodesmis</taxon>
    </lineage>
</organism>